<accession>A0A4Z2FSU6</accession>
<feature type="region of interest" description="Disordered" evidence="1">
    <location>
        <begin position="40"/>
        <end position="128"/>
    </location>
</feature>
<comment type="caution">
    <text evidence="2">The sequence shown here is derived from an EMBL/GenBank/DDBJ whole genome shotgun (WGS) entry which is preliminary data.</text>
</comment>
<dbReference type="AlphaFoldDB" id="A0A4Z2FSU6"/>
<dbReference type="Proteomes" id="UP000314294">
    <property type="component" value="Unassembled WGS sequence"/>
</dbReference>
<name>A0A4Z2FSU6_9TELE</name>
<dbReference type="EMBL" id="SRLO01000930">
    <property type="protein sequence ID" value="TNN44005.1"/>
    <property type="molecule type" value="Genomic_DNA"/>
</dbReference>
<sequence length="128" mass="14275">MTCFMMIFLFLEKEPNSVIAPTPDRNEVFGKRRWTDCDTPVSPFPLKHDNKLDTPPPGLEPSVSVVPEINRTPAPPRLMAVFNSRSPKGVKPSEPTPPRDGGGLWKVFVSEPLEDAEGRPSRPPQSER</sequence>
<keyword evidence="3" id="KW-1185">Reference proteome</keyword>
<organism evidence="2 3">
    <name type="scientific">Liparis tanakae</name>
    <name type="common">Tanaka's snailfish</name>
    <dbReference type="NCBI Taxonomy" id="230148"/>
    <lineage>
        <taxon>Eukaryota</taxon>
        <taxon>Metazoa</taxon>
        <taxon>Chordata</taxon>
        <taxon>Craniata</taxon>
        <taxon>Vertebrata</taxon>
        <taxon>Euteleostomi</taxon>
        <taxon>Actinopterygii</taxon>
        <taxon>Neopterygii</taxon>
        <taxon>Teleostei</taxon>
        <taxon>Neoteleostei</taxon>
        <taxon>Acanthomorphata</taxon>
        <taxon>Eupercaria</taxon>
        <taxon>Perciformes</taxon>
        <taxon>Cottioidei</taxon>
        <taxon>Cottales</taxon>
        <taxon>Liparidae</taxon>
        <taxon>Liparis</taxon>
    </lineage>
</organism>
<evidence type="ECO:0000256" key="1">
    <source>
        <dbReference type="SAM" id="MobiDB-lite"/>
    </source>
</evidence>
<reference evidence="2 3" key="1">
    <citation type="submission" date="2019-03" db="EMBL/GenBank/DDBJ databases">
        <title>First draft genome of Liparis tanakae, snailfish: a comprehensive survey of snailfish specific genes.</title>
        <authorList>
            <person name="Kim W."/>
            <person name="Song I."/>
            <person name="Jeong J.-H."/>
            <person name="Kim D."/>
            <person name="Kim S."/>
            <person name="Ryu S."/>
            <person name="Song J.Y."/>
            <person name="Lee S.K."/>
        </authorList>
    </citation>
    <scope>NUCLEOTIDE SEQUENCE [LARGE SCALE GENOMIC DNA]</scope>
    <source>
        <tissue evidence="2">Muscle</tissue>
    </source>
</reference>
<gene>
    <name evidence="2" type="ORF">EYF80_045799</name>
</gene>
<feature type="compositionally biased region" description="Basic and acidic residues" evidence="1">
    <location>
        <begin position="116"/>
        <end position="128"/>
    </location>
</feature>
<evidence type="ECO:0000313" key="2">
    <source>
        <dbReference type="EMBL" id="TNN44005.1"/>
    </source>
</evidence>
<evidence type="ECO:0000313" key="3">
    <source>
        <dbReference type="Proteomes" id="UP000314294"/>
    </source>
</evidence>
<proteinExistence type="predicted"/>
<protein>
    <submittedName>
        <fullName evidence="2">Uncharacterized protein</fullName>
    </submittedName>
</protein>